<keyword evidence="3" id="KW-1185">Reference proteome</keyword>
<keyword evidence="1" id="KW-0732">Signal</keyword>
<feature type="chain" id="PRO_5047204472" description="Lipoprotein" evidence="1">
    <location>
        <begin position="21"/>
        <end position="147"/>
    </location>
</feature>
<reference evidence="2" key="1">
    <citation type="submission" date="2021-12" db="EMBL/GenBank/DDBJ databases">
        <authorList>
            <person name="Rodrigo-Torres L."/>
            <person name="Arahal R. D."/>
            <person name="Lucena T."/>
        </authorList>
    </citation>
    <scope>NUCLEOTIDE SEQUENCE</scope>
    <source>
        <strain evidence="2">CECT 8226</strain>
    </source>
</reference>
<organism evidence="2 3">
    <name type="scientific">Vibrio hippocampi</name>
    <dbReference type="NCBI Taxonomy" id="654686"/>
    <lineage>
        <taxon>Bacteria</taxon>
        <taxon>Pseudomonadati</taxon>
        <taxon>Pseudomonadota</taxon>
        <taxon>Gammaproteobacteria</taxon>
        <taxon>Vibrionales</taxon>
        <taxon>Vibrionaceae</taxon>
        <taxon>Vibrio</taxon>
    </lineage>
</organism>
<dbReference type="RefSeq" id="WP_237484622.1">
    <property type="nucleotide sequence ID" value="NZ_CAKLCM010000002.1"/>
</dbReference>
<protein>
    <recommendedName>
        <fullName evidence="4">Lipoprotein</fullName>
    </recommendedName>
</protein>
<dbReference type="PROSITE" id="PS51257">
    <property type="entry name" value="PROKAR_LIPOPROTEIN"/>
    <property type="match status" value="1"/>
</dbReference>
<comment type="caution">
    <text evidence="2">The sequence shown here is derived from an EMBL/GenBank/DDBJ whole genome shotgun (WGS) entry which is preliminary data.</text>
</comment>
<evidence type="ECO:0000313" key="3">
    <source>
        <dbReference type="Proteomes" id="UP000838160"/>
    </source>
</evidence>
<dbReference type="EMBL" id="CAKLCM010000002">
    <property type="protein sequence ID" value="CAH0526213.1"/>
    <property type="molecule type" value="Genomic_DNA"/>
</dbReference>
<feature type="signal peptide" evidence="1">
    <location>
        <begin position="1"/>
        <end position="20"/>
    </location>
</feature>
<gene>
    <name evidence="2" type="ORF">VHP8226_01687</name>
</gene>
<evidence type="ECO:0000256" key="1">
    <source>
        <dbReference type="SAM" id="SignalP"/>
    </source>
</evidence>
<evidence type="ECO:0000313" key="2">
    <source>
        <dbReference type="EMBL" id="CAH0526213.1"/>
    </source>
</evidence>
<evidence type="ECO:0008006" key="4">
    <source>
        <dbReference type="Google" id="ProtNLM"/>
    </source>
</evidence>
<proteinExistence type="predicted"/>
<name>A0ABM8ZI73_9VIBR</name>
<sequence>MKNTFLISLSVILCGCSASTQFNTTQDNTALTVKDNEQFVVDFEQEHTYSTTSFGQYEFKAESEGYSAMYGSMPLKFNGGYLVADILFFAPALFFNLREVFPYYEFDVENKLIKYKNNEQDEWTVYQPSQAEVDRAMKYFGDAKTSK</sequence>
<accession>A0ABM8ZI73</accession>
<dbReference type="Proteomes" id="UP000838160">
    <property type="component" value="Unassembled WGS sequence"/>
</dbReference>